<dbReference type="GO" id="GO:0009401">
    <property type="term" value="P:phosphoenolpyruvate-dependent sugar phosphotransferase system"/>
    <property type="evidence" value="ECO:0007669"/>
    <property type="project" value="UniProtKB-KW"/>
</dbReference>
<evidence type="ECO:0000313" key="19">
    <source>
        <dbReference type="Proteomes" id="UP000307781"/>
    </source>
</evidence>
<evidence type="ECO:0000313" key="18">
    <source>
        <dbReference type="EMBL" id="TLF42413.1"/>
    </source>
</evidence>
<gene>
    <name evidence="18" type="ORF">FEI14_05850</name>
</gene>
<evidence type="ECO:0000256" key="4">
    <source>
        <dbReference type="ARBA" id="ARBA00022448"/>
    </source>
</evidence>
<sequence>MATKEEISMAGFEIVAYAGDAKTAVMKALTAAQNGDFEEADKQLKDAQKSIDDAHNSQTKILAEEAGGADMDVTFIMVHGQDTLMTTMLLIDETKYFVNVFKRLKALESK</sequence>
<dbReference type="Pfam" id="PF02255">
    <property type="entry name" value="PTS_IIA"/>
    <property type="match status" value="1"/>
</dbReference>
<dbReference type="EMBL" id="VBWN01000003">
    <property type="protein sequence ID" value="TLF42413.1"/>
    <property type="molecule type" value="Genomic_DNA"/>
</dbReference>
<feature type="active site" description="Tele-phosphohistidine intermediate" evidence="15">
    <location>
        <position position="79"/>
    </location>
</feature>
<dbReference type="PANTHER" id="PTHR34382">
    <property type="entry name" value="PTS SYSTEM N,N'-DIACETYLCHITOBIOSE-SPECIFIC EIIA COMPONENT"/>
    <property type="match status" value="1"/>
</dbReference>
<comment type="subunit">
    <text evidence="2">Homotrimer.</text>
</comment>
<keyword evidence="9" id="KW-0598">Phosphotransferase system</keyword>
<dbReference type="PROSITE" id="PS51095">
    <property type="entry name" value="PTS_EIIA_TYPE_3"/>
    <property type="match status" value="1"/>
</dbReference>
<comment type="caution">
    <text evidence="18">The sequence shown here is derived from an EMBL/GenBank/DDBJ whole genome shotgun (WGS) entry which is preliminary data.</text>
</comment>
<dbReference type="PANTHER" id="PTHR34382:SF9">
    <property type="entry name" value="PHOSPHOTRANSFERASE SYSTEM SUGAR-SPECIFIC EII COMPONENT"/>
    <property type="match status" value="1"/>
</dbReference>
<protein>
    <recommendedName>
        <fullName evidence="3">PTS system lactose-specific EIIA component</fullName>
    </recommendedName>
    <alternativeName>
        <fullName evidence="12">EIIA-Lac</fullName>
    </alternativeName>
    <alternativeName>
        <fullName evidence="14">EIII-Lac</fullName>
    </alternativeName>
    <alternativeName>
        <fullName evidence="13">Lactose-specific phosphotransferase enzyme IIA component</fullName>
    </alternativeName>
</protein>
<reference evidence="18 19" key="1">
    <citation type="submission" date="2019-05" db="EMBL/GenBank/DDBJ databases">
        <title>Genome-based reclassification of Lactobacillus casei as Lactobacillus casei subsp. casei. subsp.nov., description of Lactobacillus casei subsp. zeae subsp. nov., and emended description of Lactobacillus casei.</title>
        <authorList>
            <person name="Huang C.-H."/>
        </authorList>
    </citation>
    <scope>NUCLEOTIDE SEQUENCE [LARGE SCALE GENOMIC DNA]</scope>
    <source>
        <strain evidence="18 19">CRBIP24.58</strain>
    </source>
</reference>
<evidence type="ECO:0000256" key="13">
    <source>
        <dbReference type="ARBA" id="ARBA00031467"/>
    </source>
</evidence>
<keyword evidence="4" id="KW-0813">Transport</keyword>
<accession>A0A5R8LYL9</accession>
<comment type="cofactor">
    <cofactor evidence="16">
        <name>Mg(2+)</name>
        <dbReference type="ChEBI" id="CHEBI:18420"/>
    </cofactor>
    <text evidence="16">Binds 1 Mg(2+) ion per trimer.</text>
</comment>
<evidence type="ECO:0000256" key="6">
    <source>
        <dbReference type="ARBA" id="ARBA00022553"/>
    </source>
</evidence>
<dbReference type="GO" id="GO:0016740">
    <property type="term" value="F:transferase activity"/>
    <property type="evidence" value="ECO:0007669"/>
    <property type="project" value="UniProtKB-KW"/>
</dbReference>
<evidence type="ECO:0000256" key="1">
    <source>
        <dbReference type="ARBA" id="ARBA00004496"/>
    </source>
</evidence>
<evidence type="ECO:0000256" key="16">
    <source>
        <dbReference type="PIRSR" id="PIRSR000699-2"/>
    </source>
</evidence>
<evidence type="ECO:0000256" key="10">
    <source>
        <dbReference type="ARBA" id="ARBA00022723"/>
    </source>
</evidence>
<evidence type="ECO:0000256" key="8">
    <source>
        <dbReference type="ARBA" id="ARBA00022679"/>
    </source>
</evidence>
<feature type="modified residue" description="Phosphohistidine; by HPr" evidence="17">
    <location>
        <position position="79"/>
    </location>
</feature>
<dbReference type="GO" id="GO:0046872">
    <property type="term" value="F:metal ion binding"/>
    <property type="evidence" value="ECO:0007669"/>
    <property type="project" value="UniProtKB-KW"/>
</dbReference>
<feature type="binding site" evidence="16">
    <location>
        <position position="82"/>
    </location>
    <ligand>
        <name>Mg(2+)</name>
        <dbReference type="ChEBI" id="CHEBI:18420"/>
        <note>ligand shared between all trimeric partners</note>
    </ligand>
</feature>
<dbReference type="PIRSF" id="PIRSF000699">
    <property type="entry name" value="PTS_IILac_III"/>
    <property type="match status" value="1"/>
</dbReference>
<dbReference type="Gene3D" id="1.20.58.80">
    <property type="entry name" value="Phosphotransferase system, lactose/cellobiose-type IIA subunit"/>
    <property type="match status" value="1"/>
</dbReference>
<evidence type="ECO:0000256" key="3">
    <source>
        <dbReference type="ARBA" id="ARBA00014322"/>
    </source>
</evidence>
<evidence type="ECO:0000256" key="7">
    <source>
        <dbReference type="ARBA" id="ARBA00022597"/>
    </source>
</evidence>
<proteinExistence type="predicted"/>
<dbReference type="GO" id="GO:0005737">
    <property type="term" value="C:cytoplasm"/>
    <property type="evidence" value="ECO:0007669"/>
    <property type="project" value="UniProtKB-SubCell"/>
</dbReference>
<organism evidence="18 19">
    <name type="scientific">Lacticaseibacillus zeae</name>
    <name type="common">Lactobacillus zeae</name>
    <dbReference type="NCBI Taxonomy" id="57037"/>
    <lineage>
        <taxon>Bacteria</taxon>
        <taxon>Bacillati</taxon>
        <taxon>Bacillota</taxon>
        <taxon>Bacilli</taxon>
        <taxon>Lactobacillales</taxon>
        <taxon>Lactobacillaceae</taxon>
        <taxon>Lacticaseibacillus</taxon>
    </lineage>
</organism>
<keyword evidence="6" id="KW-0597">Phosphoprotein</keyword>
<keyword evidence="8" id="KW-0808">Transferase</keyword>
<keyword evidence="10 16" id="KW-0479">Metal-binding</keyword>
<name>A0A5R8LYL9_LACZE</name>
<dbReference type="InterPro" id="IPR036542">
    <property type="entry name" value="PTS_IIA_lac/cel_sf"/>
</dbReference>
<evidence type="ECO:0000256" key="17">
    <source>
        <dbReference type="PROSITE-ProRule" id="PRU00418"/>
    </source>
</evidence>
<dbReference type="AlphaFoldDB" id="A0A5R8LYL9"/>
<evidence type="ECO:0000256" key="2">
    <source>
        <dbReference type="ARBA" id="ARBA00011233"/>
    </source>
</evidence>
<dbReference type="CDD" id="cd00215">
    <property type="entry name" value="PTS_IIA_lac"/>
    <property type="match status" value="1"/>
</dbReference>
<keyword evidence="11 16" id="KW-0460">Magnesium</keyword>
<evidence type="ECO:0000256" key="15">
    <source>
        <dbReference type="PIRSR" id="PIRSR000699-1"/>
    </source>
</evidence>
<dbReference type="InterPro" id="IPR003188">
    <property type="entry name" value="PTS_IIA_lac/cel"/>
</dbReference>
<keyword evidence="5" id="KW-0963">Cytoplasm</keyword>
<evidence type="ECO:0000256" key="5">
    <source>
        <dbReference type="ARBA" id="ARBA00022490"/>
    </source>
</evidence>
<dbReference type="SUPFAM" id="SSF46973">
    <property type="entry name" value="Enzyme IIa from lactose specific PTS, IIa-lac"/>
    <property type="match status" value="1"/>
</dbReference>
<evidence type="ECO:0000256" key="11">
    <source>
        <dbReference type="ARBA" id="ARBA00022842"/>
    </source>
</evidence>
<evidence type="ECO:0000256" key="12">
    <source>
        <dbReference type="ARBA" id="ARBA00030293"/>
    </source>
</evidence>
<evidence type="ECO:0000256" key="14">
    <source>
        <dbReference type="ARBA" id="ARBA00032708"/>
    </source>
</evidence>
<comment type="subcellular location">
    <subcellularLocation>
        <location evidence="1">Cytoplasm</location>
    </subcellularLocation>
</comment>
<dbReference type="Proteomes" id="UP000307781">
    <property type="component" value="Unassembled WGS sequence"/>
</dbReference>
<evidence type="ECO:0000256" key="9">
    <source>
        <dbReference type="ARBA" id="ARBA00022683"/>
    </source>
</evidence>
<dbReference type="RefSeq" id="WP_138117831.1">
    <property type="nucleotide sequence ID" value="NZ_VBWN01000003.1"/>
</dbReference>
<keyword evidence="7" id="KW-0762">Sugar transport</keyword>